<evidence type="ECO:0000313" key="3">
    <source>
        <dbReference type="Proteomes" id="UP000483820"/>
    </source>
</evidence>
<keyword evidence="1" id="KW-0732">Signal</keyword>
<name>A0A6A5G9A2_CAERE</name>
<dbReference type="EMBL" id="WUAV01000005">
    <property type="protein sequence ID" value="KAF1751174.1"/>
    <property type="molecule type" value="Genomic_DNA"/>
</dbReference>
<dbReference type="KEGG" id="crq:GCK72_017728"/>
<reference evidence="2 3" key="1">
    <citation type="submission" date="2019-12" db="EMBL/GenBank/DDBJ databases">
        <title>Chromosome-level assembly of the Caenorhabditis remanei genome.</title>
        <authorList>
            <person name="Teterina A.A."/>
            <person name="Willis J.H."/>
            <person name="Phillips P.C."/>
        </authorList>
    </citation>
    <scope>NUCLEOTIDE SEQUENCE [LARGE SCALE GENOMIC DNA]</scope>
    <source>
        <strain evidence="2 3">PX506</strain>
        <tissue evidence="2">Whole organism</tissue>
    </source>
</reference>
<protein>
    <recommendedName>
        <fullName evidence="4">Domain of unknown function WSN domain-containing protein</fullName>
    </recommendedName>
</protein>
<proteinExistence type="predicted"/>
<feature type="chain" id="PRO_5025580186" description="Domain of unknown function WSN domain-containing protein" evidence="1">
    <location>
        <begin position="20"/>
        <end position="557"/>
    </location>
</feature>
<dbReference type="RefSeq" id="XP_003112795.2">
    <property type="nucleotide sequence ID" value="XM_003112747.2"/>
</dbReference>
<evidence type="ECO:0008006" key="4">
    <source>
        <dbReference type="Google" id="ProtNLM"/>
    </source>
</evidence>
<comment type="caution">
    <text evidence="2">The sequence shown here is derived from an EMBL/GenBank/DDBJ whole genome shotgun (WGS) entry which is preliminary data.</text>
</comment>
<evidence type="ECO:0000256" key="1">
    <source>
        <dbReference type="SAM" id="SignalP"/>
    </source>
</evidence>
<accession>A0A6A5G9A2</accession>
<feature type="signal peptide" evidence="1">
    <location>
        <begin position="1"/>
        <end position="19"/>
    </location>
</feature>
<dbReference type="CTD" id="9824224"/>
<organism evidence="2 3">
    <name type="scientific">Caenorhabditis remanei</name>
    <name type="common">Caenorhabditis vulgaris</name>
    <dbReference type="NCBI Taxonomy" id="31234"/>
    <lineage>
        <taxon>Eukaryota</taxon>
        <taxon>Metazoa</taxon>
        <taxon>Ecdysozoa</taxon>
        <taxon>Nematoda</taxon>
        <taxon>Chromadorea</taxon>
        <taxon>Rhabditida</taxon>
        <taxon>Rhabditina</taxon>
        <taxon>Rhabditomorpha</taxon>
        <taxon>Rhabditoidea</taxon>
        <taxon>Rhabditidae</taxon>
        <taxon>Peloderinae</taxon>
        <taxon>Caenorhabditis</taxon>
    </lineage>
</organism>
<dbReference type="GeneID" id="9824224"/>
<gene>
    <name evidence="2" type="ORF">GCK72_017728</name>
</gene>
<dbReference type="Proteomes" id="UP000483820">
    <property type="component" value="Chromosome V"/>
</dbReference>
<sequence>MLLPSVFLFILLCCPYSTSKSTKTTELVDTAVKALQNAVELNDGGLLDLDLLGKQVPTLMKAFVSIGSLVTEKSEEEKLDLQSKALIDFKNRTEKLWESIQTRIDLGRASIRSNKIIAEFAEKLDIFVRKITNRAENFIHPDGQRSKVFIENFKKSCRFDIKSAQSTLNYLNLRLVKNCNDTMTPAQVKEFVDYRDAFMMAFRRLQVENKEFSDPEIDLPELLAVFEKHEKEVLNEKLDVFSRSFTSNEEAIPALFKELNGRASIKVKNNETSCLLRAMAYSTFFNNEYAEAFGLLLKNQLIDLTFTAGICANVVFDGNAEFINSLNKEIVDTVTRISSHTAKWVNESLIASWPSAHNQILKEQIMRNAGKPGYVGKRSLEISAVIVVPILLRTGLPNYSYKLFIAKGVEPEYELYFEGIDNHCSLNKGSFDFDTVIGRIHRGSASQTSKHRSFGLINDYSELKNKIWSEMNTLDDLPTLPLIAEKLKKKIGKKFITENKFHCWAIVREYASILYGPHPAINSWTKYYDVIDSVTIRTLNYTSTTHDGDKFQFVFFA</sequence>
<dbReference type="AlphaFoldDB" id="A0A6A5G9A2"/>
<evidence type="ECO:0000313" key="2">
    <source>
        <dbReference type="EMBL" id="KAF1751174.1"/>
    </source>
</evidence>